<comment type="caution">
    <text evidence="2">The sequence shown here is derived from an EMBL/GenBank/DDBJ whole genome shotgun (WGS) entry which is preliminary data.</text>
</comment>
<feature type="domain" description="PhnB-like" evidence="1">
    <location>
        <begin position="4"/>
        <end position="122"/>
    </location>
</feature>
<dbReference type="EMBL" id="CAJEWD010000006">
    <property type="protein sequence ID" value="CAD2075526.1"/>
    <property type="molecule type" value="Genomic_DNA"/>
</dbReference>
<reference evidence="2 3" key="1">
    <citation type="submission" date="2020-07" db="EMBL/GenBank/DDBJ databases">
        <authorList>
            <person name="Criscuolo A."/>
        </authorList>
    </citation>
    <scope>NUCLEOTIDE SEQUENCE [LARGE SCALE GENOMIC DNA]</scope>
    <source>
        <strain evidence="2">CIP111649</strain>
    </source>
</reference>
<name>A0A6V7RF37_9STAP</name>
<dbReference type="PANTHER" id="PTHR33990:SF4">
    <property type="entry name" value="PHNB-LIKE DOMAIN-CONTAINING PROTEIN"/>
    <property type="match status" value="1"/>
</dbReference>
<keyword evidence="2" id="KW-0489">Methyltransferase</keyword>
<gene>
    <name evidence="2" type="ORF">JEODO184_00888</name>
</gene>
<dbReference type="PANTHER" id="PTHR33990">
    <property type="entry name" value="PROTEIN YJDN-RELATED"/>
    <property type="match status" value="1"/>
</dbReference>
<evidence type="ECO:0000259" key="1">
    <source>
        <dbReference type="Pfam" id="PF06983"/>
    </source>
</evidence>
<organism evidence="2 3">
    <name type="scientific">Jeotgalicoccus meleagridis</name>
    <dbReference type="NCBI Taxonomy" id="2759181"/>
    <lineage>
        <taxon>Bacteria</taxon>
        <taxon>Bacillati</taxon>
        <taxon>Bacillota</taxon>
        <taxon>Bacilli</taxon>
        <taxon>Bacillales</taxon>
        <taxon>Staphylococcaceae</taxon>
        <taxon>Jeotgalicoccus</taxon>
    </lineage>
</organism>
<dbReference type="Gene3D" id="3.30.720.100">
    <property type="match status" value="1"/>
</dbReference>
<dbReference type="RefSeq" id="WP_185125418.1">
    <property type="nucleotide sequence ID" value="NZ_CAJEWD010000006.1"/>
</dbReference>
<dbReference type="SUPFAM" id="SSF54593">
    <property type="entry name" value="Glyoxalase/Bleomycin resistance protein/Dihydroxybiphenyl dioxygenase"/>
    <property type="match status" value="1"/>
</dbReference>
<dbReference type="InterPro" id="IPR028973">
    <property type="entry name" value="PhnB-like"/>
</dbReference>
<proteinExistence type="predicted"/>
<dbReference type="InterPro" id="IPR029068">
    <property type="entry name" value="Glyas_Bleomycin-R_OHBP_Dase"/>
</dbReference>
<dbReference type="PIRSF" id="PIRSF021700">
    <property type="entry name" value="3_dmu_93_MTrfase"/>
    <property type="match status" value="1"/>
</dbReference>
<dbReference type="GO" id="GO:0008168">
    <property type="term" value="F:methyltransferase activity"/>
    <property type="evidence" value="ECO:0007669"/>
    <property type="project" value="UniProtKB-KW"/>
</dbReference>
<sequence length="125" mass="14739">MKAAMPYLIFNGDAFDALEYYKEIFLDFDILQMTNYDSSNKIQQAVIRMSNLHLIIGDSELPEPSQNSPETSIYIECDDLNEIEMLYRKLKRKGVIHVPLDDYEISKRYAWIQDKFGVYWQLNLS</sequence>
<evidence type="ECO:0000313" key="2">
    <source>
        <dbReference type="EMBL" id="CAD2075526.1"/>
    </source>
</evidence>
<keyword evidence="3" id="KW-1185">Reference proteome</keyword>
<accession>A0A6V7RF37</accession>
<keyword evidence="2" id="KW-0830">Ubiquinone</keyword>
<dbReference type="Proteomes" id="UP000589351">
    <property type="component" value="Unassembled WGS sequence"/>
</dbReference>
<dbReference type="AlphaFoldDB" id="A0A6V7RF37"/>
<evidence type="ECO:0000313" key="3">
    <source>
        <dbReference type="Proteomes" id="UP000589351"/>
    </source>
</evidence>
<dbReference type="InterPro" id="IPR009725">
    <property type="entry name" value="3_dmu_93_MTrfase"/>
</dbReference>
<keyword evidence="2" id="KW-0808">Transferase</keyword>
<dbReference type="Gene3D" id="3.30.720.110">
    <property type="match status" value="1"/>
</dbReference>
<dbReference type="Pfam" id="PF06983">
    <property type="entry name" value="3-dmu-9_3-mt"/>
    <property type="match status" value="1"/>
</dbReference>
<dbReference type="CDD" id="cd06588">
    <property type="entry name" value="PhnB_like"/>
    <property type="match status" value="1"/>
</dbReference>
<dbReference type="GO" id="GO:0032259">
    <property type="term" value="P:methylation"/>
    <property type="evidence" value="ECO:0007669"/>
    <property type="project" value="UniProtKB-KW"/>
</dbReference>
<protein>
    <submittedName>
        <fullName evidence="2">3-demethylubiquinone-9 3-methyltransferase</fullName>
    </submittedName>
</protein>